<dbReference type="AlphaFoldDB" id="E9I648"/>
<keyword evidence="2" id="KW-1185">Reference proteome</keyword>
<evidence type="ECO:0000313" key="1">
    <source>
        <dbReference type="EMBL" id="EFX60532.1"/>
    </source>
</evidence>
<feature type="non-terminal residue" evidence="1">
    <location>
        <position position="274"/>
    </location>
</feature>
<gene>
    <name evidence="1" type="ORF">DAPPUDRAFT_123809</name>
</gene>
<dbReference type="KEGG" id="dpx:DAPPUDRAFT_123809"/>
<reference evidence="1 2" key="1">
    <citation type="journal article" date="2011" name="Science">
        <title>The ecoresponsive genome of Daphnia pulex.</title>
        <authorList>
            <person name="Colbourne J.K."/>
            <person name="Pfrender M.E."/>
            <person name="Gilbert D."/>
            <person name="Thomas W.K."/>
            <person name="Tucker A."/>
            <person name="Oakley T.H."/>
            <person name="Tokishita S."/>
            <person name="Aerts A."/>
            <person name="Arnold G.J."/>
            <person name="Basu M.K."/>
            <person name="Bauer D.J."/>
            <person name="Caceres C.E."/>
            <person name="Carmel L."/>
            <person name="Casola C."/>
            <person name="Choi J.H."/>
            <person name="Detter J.C."/>
            <person name="Dong Q."/>
            <person name="Dusheyko S."/>
            <person name="Eads B.D."/>
            <person name="Frohlich T."/>
            <person name="Geiler-Samerotte K.A."/>
            <person name="Gerlach D."/>
            <person name="Hatcher P."/>
            <person name="Jogdeo S."/>
            <person name="Krijgsveld J."/>
            <person name="Kriventseva E.V."/>
            <person name="Kultz D."/>
            <person name="Laforsch C."/>
            <person name="Lindquist E."/>
            <person name="Lopez J."/>
            <person name="Manak J.R."/>
            <person name="Muller J."/>
            <person name="Pangilinan J."/>
            <person name="Patwardhan R.P."/>
            <person name="Pitluck S."/>
            <person name="Pritham E.J."/>
            <person name="Rechtsteiner A."/>
            <person name="Rho M."/>
            <person name="Rogozin I.B."/>
            <person name="Sakarya O."/>
            <person name="Salamov A."/>
            <person name="Schaack S."/>
            <person name="Shapiro H."/>
            <person name="Shiga Y."/>
            <person name="Skalitzky C."/>
            <person name="Smith Z."/>
            <person name="Souvorov A."/>
            <person name="Sung W."/>
            <person name="Tang Z."/>
            <person name="Tsuchiya D."/>
            <person name="Tu H."/>
            <person name="Vos H."/>
            <person name="Wang M."/>
            <person name="Wolf Y.I."/>
            <person name="Yamagata H."/>
            <person name="Yamada T."/>
            <person name="Ye Y."/>
            <person name="Shaw J.R."/>
            <person name="Andrews J."/>
            <person name="Crease T.J."/>
            <person name="Tang H."/>
            <person name="Lucas S.M."/>
            <person name="Robertson H.M."/>
            <person name="Bork P."/>
            <person name="Koonin E.V."/>
            <person name="Zdobnov E.M."/>
            <person name="Grigoriev I.V."/>
            <person name="Lynch M."/>
            <person name="Boore J.L."/>
        </authorList>
    </citation>
    <scope>NUCLEOTIDE SEQUENCE [LARGE SCALE GENOMIC DNA]</scope>
</reference>
<organism evidence="1 2">
    <name type="scientific">Daphnia pulex</name>
    <name type="common">Water flea</name>
    <dbReference type="NCBI Taxonomy" id="6669"/>
    <lineage>
        <taxon>Eukaryota</taxon>
        <taxon>Metazoa</taxon>
        <taxon>Ecdysozoa</taxon>
        <taxon>Arthropoda</taxon>
        <taxon>Crustacea</taxon>
        <taxon>Branchiopoda</taxon>
        <taxon>Diplostraca</taxon>
        <taxon>Cladocera</taxon>
        <taxon>Anomopoda</taxon>
        <taxon>Daphniidae</taxon>
        <taxon>Daphnia</taxon>
    </lineage>
</organism>
<name>E9I648_DAPPU</name>
<dbReference type="Proteomes" id="UP000000305">
    <property type="component" value="Unassembled WGS sequence"/>
</dbReference>
<protein>
    <submittedName>
        <fullName evidence="1">Uncharacterized protein</fullName>
    </submittedName>
</protein>
<accession>E9I648</accession>
<sequence length="274" mass="28269">MMLNRQSKGTAAPASLDTLGQKYSYAAGPSAVQAEASFPILMRNRWILNNKGRFHGYFRPAAILPKKYIDSASNFCNPCSSAPAGQITACKNCAFPFVRGNTGCVLCLTLANNGGSDSCCATGYKFNSATGSCVCDLGSGYAVAANGVCTQCIGTDTNCINCVNTYFYNGAFCIFGALIPNLDPATGSCKPGYAVKTDVATGVKISCACATSQGFYQNGAQCNSCTTSPPATITTATCKTCPLASKFYPGSPECIYCPGVAFSTAAVPTANGCS</sequence>
<dbReference type="HOGENOM" id="CLU_1017684_0_0_1"/>
<proteinExistence type="predicted"/>
<dbReference type="InParanoid" id="E9I648"/>
<evidence type="ECO:0000313" key="2">
    <source>
        <dbReference type="Proteomes" id="UP000000305"/>
    </source>
</evidence>
<dbReference type="EMBL" id="GL736148">
    <property type="protein sequence ID" value="EFX60532.1"/>
    <property type="molecule type" value="Genomic_DNA"/>
</dbReference>